<dbReference type="InterPro" id="IPR011006">
    <property type="entry name" value="CheY-like_superfamily"/>
</dbReference>
<evidence type="ECO:0000313" key="4">
    <source>
        <dbReference type="EMBL" id="KEJ95516.1"/>
    </source>
</evidence>
<dbReference type="PANTHER" id="PTHR44591:SF3">
    <property type="entry name" value="RESPONSE REGULATORY DOMAIN-CONTAINING PROTEIN"/>
    <property type="match status" value="1"/>
</dbReference>
<dbReference type="AlphaFoldDB" id="A0A073J1H9"/>
<dbReference type="InterPro" id="IPR050595">
    <property type="entry name" value="Bact_response_regulator"/>
</dbReference>
<dbReference type="GeneID" id="68871472"/>
<dbReference type="Pfam" id="PF00072">
    <property type="entry name" value="Response_reg"/>
    <property type="match status" value="1"/>
</dbReference>
<comment type="caution">
    <text evidence="4">The sequence shown here is derived from an EMBL/GenBank/DDBJ whole genome shotgun (WGS) entry which is preliminary data.</text>
</comment>
<evidence type="ECO:0000256" key="1">
    <source>
        <dbReference type="ARBA" id="ARBA00022553"/>
    </source>
</evidence>
<dbReference type="OrthoDB" id="7831674at2"/>
<evidence type="ECO:0000259" key="3">
    <source>
        <dbReference type="PROSITE" id="PS50110"/>
    </source>
</evidence>
<evidence type="ECO:0000313" key="5">
    <source>
        <dbReference type="Proteomes" id="UP000027746"/>
    </source>
</evidence>
<accession>A0A073J1H9</accession>
<feature type="domain" description="Response regulatory" evidence="3">
    <location>
        <begin position="24"/>
        <end position="137"/>
    </location>
</feature>
<dbReference type="SMART" id="SM00448">
    <property type="entry name" value="REC"/>
    <property type="match status" value="1"/>
</dbReference>
<dbReference type="CDD" id="cd00156">
    <property type="entry name" value="REC"/>
    <property type="match status" value="1"/>
</dbReference>
<dbReference type="InterPro" id="IPR001789">
    <property type="entry name" value="Sig_transdc_resp-reg_receiver"/>
</dbReference>
<dbReference type="PROSITE" id="PS50110">
    <property type="entry name" value="RESPONSE_REGULATORY"/>
    <property type="match status" value="1"/>
</dbReference>
<dbReference type="PANTHER" id="PTHR44591">
    <property type="entry name" value="STRESS RESPONSE REGULATOR PROTEIN 1"/>
    <property type="match status" value="1"/>
</dbReference>
<dbReference type="Gene3D" id="3.40.50.2300">
    <property type="match status" value="1"/>
</dbReference>
<protein>
    <submittedName>
        <fullName evidence="4">Response regulator</fullName>
    </submittedName>
</protein>
<feature type="modified residue" description="4-aspartylphosphate" evidence="2">
    <location>
        <position position="73"/>
    </location>
</feature>
<organism evidence="4 5">
    <name type="scientific">Pseudosulfitobacter pseudonitzschiae</name>
    <dbReference type="NCBI Taxonomy" id="1402135"/>
    <lineage>
        <taxon>Bacteria</taxon>
        <taxon>Pseudomonadati</taxon>
        <taxon>Pseudomonadota</taxon>
        <taxon>Alphaproteobacteria</taxon>
        <taxon>Rhodobacterales</taxon>
        <taxon>Roseobacteraceae</taxon>
        <taxon>Pseudosulfitobacter</taxon>
    </lineage>
</organism>
<sequence length="239" mass="25654">MDTINPFKPHLPAPTTARPLLGLTVLAVEDSRFACEALRLLCLRSGARIRRADSLRAARRHLRVYRPTVVIIDLGLPDGNGVDLIQGLSTAAPRPEVILGTSGDNFGQAEAMAAGADGFIEKPITSLGLFQSKILSLLPAERRPEGPRTVSMEEVFPDPIALQDDLAHVADVLEDREDDRTLDYVAQFLAGVARSAKDAPLQNAAEALARKRAAGQPAMSEAAVLAGLVQDRLNQRVAI</sequence>
<keyword evidence="1 2" id="KW-0597">Phosphoprotein</keyword>
<evidence type="ECO:0000256" key="2">
    <source>
        <dbReference type="PROSITE-ProRule" id="PRU00169"/>
    </source>
</evidence>
<dbReference type="RefSeq" id="WP_037926790.1">
    <property type="nucleotide sequence ID" value="NZ_CP054599.1"/>
</dbReference>
<dbReference type="EMBL" id="JAMD01000006">
    <property type="protein sequence ID" value="KEJ95516.1"/>
    <property type="molecule type" value="Genomic_DNA"/>
</dbReference>
<dbReference type="SUPFAM" id="SSF52172">
    <property type="entry name" value="CheY-like"/>
    <property type="match status" value="1"/>
</dbReference>
<reference evidence="4 5" key="1">
    <citation type="submission" date="2014-01" db="EMBL/GenBank/DDBJ databases">
        <title>Sulfitobacter sp. H3 (MCCC 1A00686) Genome Sequencing.</title>
        <authorList>
            <person name="Lai Q."/>
            <person name="Hong Z."/>
        </authorList>
    </citation>
    <scope>NUCLEOTIDE SEQUENCE [LARGE SCALE GENOMIC DNA]</scope>
    <source>
        <strain evidence="4 5">H3</strain>
    </source>
</reference>
<name>A0A073J1H9_9RHOB</name>
<dbReference type="Proteomes" id="UP000027746">
    <property type="component" value="Unassembled WGS sequence"/>
</dbReference>
<dbReference type="GO" id="GO:0000160">
    <property type="term" value="P:phosphorelay signal transduction system"/>
    <property type="evidence" value="ECO:0007669"/>
    <property type="project" value="InterPro"/>
</dbReference>
<gene>
    <name evidence="4" type="ORF">SUH3_21260</name>
</gene>
<proteinExistence type="predicted"/>
<keyword evidence="5" id="KW-1185">Reference proteome</keyword>